<dbReference type="RefSeq" id="WP_227929526.1">
    <property type="nucleotide sequence ID" value="NZ_CP094984.1"/>
</dbReference>
<proteinExistence type="predicted"/>
<evidence type="ECO:0000313" key="2">
    <source>
        <dbReference type="EMBL" id="UON91094.1"/>
    </source>
</evidence>
<name>A0A9X1M9C9_9MICC</name>
<protein>
    <submittedName>
        <fullName evidence="1">Uncharacterized protein</fullName>
    </submittedName>
</protein>
<reference evidence="1" key="1">
    <citation type="submission" date="2021-10" db="EMBL/GenBank/DDBJ databases">
        <title>Novel species in genus Arthrobacter.</title>
        <authorList>
            <person name="Liu Y."/>
        </authorList>
    </citation>
    <scope>NUCLEOTIDE SEQUENCE</scope>
    <source>
        <strain evidence="1">Zg-Y462</strain>
        <strain evidence="3">zg-Y462</strain>
    </source>
</reference>
<dbReference type="EMBL" id="CP094984">
    <property type="protein sequence ID" value="UON91094.1"/>
    <property type="molecule type" value="Genomic_DNA"/>
</dbReference>
<evidence type="ECO:0000313" key="3">
    <source>
        <dbReference type="Proteomes" id="UP000829758"/>
    </source>
</evidence>
<sequence length="174" mass="18796">MTQQDAAPGHFTPGRESLAAYLDDHLIGAETGVRLFTAAQRTWEGSPYEETFARLVEEISDERDELESLIHALGYARSKAKAAAAAVGAAAGKLGPLNPLSTGGGATGQLELESLQSLVRMKESLWRTLLVLSGTDHRFNAARLQELIEMARGQQEAVAEVMEKTAVERFLATD</sequence>
<organism evidence="1 4">
    <name type="scientific">Arthrobacter zhangbolii</name>
    <dbReference type="NCBI Taxonomy" id="2886936"/>
    <lineage>
        <taxon>Bacteria</taxon>
        <taxon>Bacillati</taxon>
        <taxon>Actinomycetota</taxon>
        <taxon>Actinomycetes</taxon>
        <taxon>Micrococcales</taxon>
        <taxon>Micrococcaceae</taxon>
        <taxon>Arthrobacter</taxon>
    </lineage>
</organism>
<dbReference type="Proteomes" id="UP001155145">
    <property type="component" value="Unassembled WGS sequence"/>
</dbReference>
<evidence type="ECO:0000313" key="4">
    <source>
        <dbReference type="Proteomes" id="UP001155145"/>
    </source>
</evidence>
<dbReference type="EMBL" id="JAJFZT010000009">
    <property type="protein sequence ID" value="MCC3273918.1"/>
    <property type="molecule type" value="Genomic_DNA"/>
</dbReference>
<keyword evidence="3" id="KW-1185">Reference proteome</keyword>
<evidence type="ECO:0000313" key="1">
    <source>
        <dbReference type="EMBL" id="MCC3273918.1"/>
    </source>
</evidence>
<accession>A0A9X1M9C9</accession>
<gene>
    <name evidence="1" type="ORF">LJ755_14420</name>
    <name evidence="2" type="ORF">MUK71_10730</name>
</gene>
<dbReference type="AlphaFoldDB" id="A0A9X1M9C9"/>
<dbReference type="Proteomes" id="UP000829758">
    <property type="component" value="Chromosome"/>
</dbReference>